<dbReference type="InterPro" id="IPR036640">
    <property type="entry name" value="ABC1_TM_sf"/>
</dbReference>
<feature type="transmembrane region" description="Helical" evidence="5">
    <location>
        <begin position="32"/>
        <end position="65"/>
    </location>
</feature>
<organism evidence="6 7">
    <name type="scientific">Thauera phenylacetica B4P</name>
    <dbReference type="NCBI Taxonomy" id="1234382"/>
    <lineage>
        <taxon>Bacteria</taxon>
        <taxon>Pseudomonadati</taxon>
        <taxon>Pseudomonadota</taxon>
        <taxon>Betaproteobacteria</taxon>
        <taxon>Rhodocyclales</taxon>
        <taxon>Zoogloeaceae</taxon>
        <taxon>Thauera</taxon>
    </lineage>
</organism>
<evidence type="ECO:0000256" key="5">
    <source>
        <dbReference type="SAM" id="Phobius"/>
    </source>
</evidence>
<dbReference type="EMBL" id="AMXF01000010">
    <property type="protein sequence ID" value="ENO98545.1"/>
    <property type="molecule type" value="Genomic_DNA"/>
</dbReference>
<keyword evidence="2 5" id="KW-0812">Transmembrane</keyword>
<sequence>MYRDPRFSGLFQTLGGPAAKPPTLLQKVVGAVVMAGVFMLALTFSVAFFAVLLTAGVAIWGWVWWKTRALRKAMRAQMDAQAAARGARAEGYGPAGGNRGLIIEGEVIREVEVEDEGRREGPGGRTPS</sequence>
<proteinExistence type="predicted"/>
<dbReference type="RefSeq" id="WP_004356982.1">
    <property type="nucleotide sequence ID" value="NZ_AMXF01000010.1"/>
</dbReference>
<evidence type="ECO:0000256" key="3">
    <source>
        <dbReference type="ARBA" id="ARBA00022989"/>
    </source>
</evidence>
<reference evidence="6 7" key="1">
    <citation type="submission" date="2012-09" db="EMBL/GenBank/DDBJ databases">
        <title>Draft Genome Sequences of 6 Strains from Genus Thauera.</title>
        <authorList>
            <person name="Liu B."/>
            <person name="Shapleigh J.P."/>
            <person name="Frostegard A.H."/>
        </authorList>
    </citation>
    <scope>NUCLEOTIDE SEQUENCE [LARGE SCALE GENOMIC DNA]</scope>
    <source>
        <strain evidence="6 7">B4P</strain>
    </source>
</reference>
<evidence type="ECO:0000256" key="2">
    <source>
        <dbReference type="ARBA" id="ARBA00022692"/>
    </source>
</evidence>
<keyword evidence="4 5" id="KW-0472">Membrane</keyword>
<dbReference type="GO" id="GO:0005524">
    <property type="term" value="F:ATP binding"/>
    <property type="evidence" value="ECO:0007669"/>
    <property type="project" value="InterPro"/>
</dbReference>
<evidence type="ECO:0000256" key="4">
    <source>
        <dbReference type="ARBA" id="ARBA00023136"/>
    </source>
</evidence>
<keyword evidence="3 5" id="KW-1133">Transmembrane helix</keyword>
<protein>
    <submittedName>
        <fullName evidence="6">Uncharacterized protein</fullName>
    </submittedName>
</protein>
<dbReference type="Proteomes" id="UP000013047">
    <property type="component" value="Unassembled WGS sequence"/>
</dbReference>
<gene>
    <name evidence="6" type="ORF">C667_03478</name>
</gene>
<evidence type="ECO:0000313" key="6">
    <source>
        <dbReference type="EMBL" id="ENO98545.1"/>
    </source>
</evidence>
<dbReference type="AlphaFoldDB" id="N6Z3S2"/>
<name>N6Z3S2_9RHOO</name>
<evidence type="ECO:0000313" key="7">
    <source>
        <dbReference type="Proteomes" id="UP000013047"/>
    </source>
</evidence>
<comment type="subcellular location">
    <subcellularLocation>
        <location evidence="1">Cell membrane</location>
        <topology evidence="1">Multi-pass membrane protein</topology>
    </subcellularLocation>
</comment>
<dbReference type="GO" id="GO:0005886">
    <property type="term" value="C:plasma membrane"/>
    <property type="evidence" value="ECO:0007669"/>
    <property type="project" value="UniProtKB-SubCell"/>
</dbReference>
<keyword evidence="7" id="KW-1185">Reference proteome</keyword>
<comment type="caution">
    <text evidence="6">The sequence shown here is derived from an EMBL/GenBank/DDBJ whole genome shotgun (WGS) entry which is preliminary data.</text>
</comment>
<dbReference type="SUPFAM" id="SSF90123">
    <property type="entry name" value="ABC transporter transmembrane region"/>
    <property type="match status" value="1"/>
</dbReference>
<evidence type="ECO:0000256" key="1">
    <source>
        <dbReference type="ARBA" id="ARBA00004651"/>
    </source>
</evidence>
<accession>N6Z3S2</accession>